<evidence type="ECO:0000259" key="2">
    <source>
        <dbReference type="Pfam" id="PF12158"/>
    </source>
</evidence>
<dbReference type="Pfam" id="PF12158">
    <property type="entry name" value="DUF3592"/>
    <property type="match status" value="1"/>
</dbReference>
<dbReference type="Proteomes" id="UP001597469">
    <property type="component" value="Unassembled WGS sequence"/>
</dbReference>
<comment type="caution">
    <text evidence="3">The sequence shown here is derived from an EMBL/GenBank/DDBJ whole genome shotgun (WGS) entry which is preliminary data.</text>
</comment>
<protein>
    <submittedName>
        <fullName evidence="3">DUF3592 domain-containing protein</fullName>
    </submittedName>
</protein>
<reference evidence="4" key="1">
    <citation type="journal article" date="2019" name="Int. J. Syst. Evol. Microbiol.">
        <title>The Global Catalogue of Microorganisms (GCM) 10K type strain sequencing project: providing services to taxonomists for standard genome sequencing and annotation.</title>
        <authorList>
            <consortium name="The Broad Institute Genomics Platform"/>
            <consortium name="The Broad Institute Genome Sequencing Center for Infectious Disease"/>
            <person name="Wu L."/>
            <person name="Ma J."/>
        </authorList>
    </citation>
    <scope>NUCLEOTIDE SEQUENCE [LARGE SCALE GENOMIC DNA]</scope>
    <source>
        <strain evidence="4">KCTC 42805</strain>
    </source>
</reference>
<feature type="domain" description="DUF3592" evidence="2">
    <location>
        <begin position="33"/>
        <end position="100"/>
    </location>
</feature>
<dbReference type="EMBL" id="JBHULN010000009">
    <property type="protein sequence ID" value="MFD2572025.1"/>
    <property type="molecule type" value="Genomic_DNA"/>
</dbReference>
<keyword evidence="1" id="KW-0812">Transmembrane</keyword>
<organism evidence="3 4">
    <name type="scientific">Spirosoma soli</name>
    <dbReference type="NCBI Taxonomy" id="1770529"/>
    <lineage>
        <taxon>Bacteria</taxon>
        <taxon>Pseudomonadati</taxon>
        <taxon>Bacteroidota</taxon>
        <taxon>Cytophagia</taxon>
        <taxon>Cytophagales</taxon>
        <taxon>Cytophagaceae</taxon>
        <taxon>Spirosoma</taxon>
    </lineage>
</organism>
<keyword evidence="1" id="KW-0472">Membrane</keyword>
<evidence type="ECO:0000256" key="1">
    <source>
        <dbReference type="SAM" id="Phobius"/>
    </source>
</evidence>
<evidence type="ECO:0000313" key="3">
    <source>
        <dbReference type="EMBL" id="MFD2572025.1"/>
    </source>
</evidence>
<evidence type="ECO:0000313" key="4">
    <source>
        <dbReference type="Proteomes" id="UP001597469"/>
    </source>
</evidence>
<keyword evidence="4" id="KW-1185">Reference proteome</keyword>
<name>A0ABW5M4T4_9BACT</name>
<dbReference type="InterPro" id="IPR021994">
    <property type="entry name" value="DUF3592"/>
</dbReference>
<gene>
    <name evidence="3" type="ORF">ACFSUS_15380</name>
</gene>
<accession>A0ABW5M4T4</accession>
<feature type="transmembrane region" description="Helical" evidence="1">
    <location>
        <begin position="95"/>
        <end position="122"/>
    </location>
</feature>
<sequence length="142" mass="15674">MKYLPLVLGIVCILGASYRLYRGTWLLINGQFVEGVVIRNEKSSGKSTVYYPIVQFQTPAGQTYECKGQSGTYPAEYEVNDTAVVHYNPAQPTDAFIGSFFGLVLGMLFSLALGAVFVWLGLRIVRRPKAQAIETSVTLSRN</sequence>
<dbReference type="RefSeq" id="WP_381524067.1">
    <property type="nucleotide sequence ID" value="NZ_JBHULN010000009.1"/>
</dbReference>
<proteinExistence type="predicted"/>
<keyword evidence="1" id="KW-1133">Transmembrane helix</keyword>